<dbReference type="PANTHER" id="PTHR43004:SF19">
    <property type="entry name" value="BINDING MONOOXYGENASE, PUTATIVE (JCVI)-RELATED"/>
    <property type="match status" value="1"/>
</dbReference>
<feature type="domain" description="FAD-binding" evidence="7">
    <location>
        <begin position="5"/>
        <end position="348"/>
    </location>
</feature>
<keyword evidence="3" id="KW-0285">Flavoprotein</keyword>
<proteinExistence type="inferred from homology"/>
<dbReference type="InterPro" id="IPR029058">
    <property type="entry name" value="AB_hydrolase_fold"/>
</dbReference>
<comment type="caution">
    <text evidence="8">The sequence shown here is derived from an EMBL/GenBank/DDBJ whole genome shotgun (WGS) entry which is preliminary data.</text>
</comment>
<dbReference type="SUPFAM" id="SSF53474">
    <property type="entry name" value="alpha/beta-Hydrolases"/>
    <property type="match status" value="1"/>
</dbReference>
<keyword evidence="9" id="KW-1185">Reference proteome</keyword>
<evidence type="ECO:0000313" key="9">
    <source>
        <dbReference type="Proteomes" id="UP001239445"/>
    </source>
</evidence>
<dbReference type="Gene3D" id="3.40.50.1820">
    <property type="entry name" value="alpha/beta hydrolase"/>
    <property type="match status" value="1"/>
</dbReference>
<dbReference type="Gene3D" id="3.50.50.60">
    <property type="entry name" value="FAD/NAD(P)-binding domain"/>
    <property type="match status" value="1"/>
</dbReference>
<dbReference type="Proteomes" id="UP001239445">
    <property type="component" value="Unassembled WGS sequence"/>
</dbReference>
<dbReference type="SUPFAM" id="SSF51905">
    <property type="entry name" value="FAD/NAD(P)-binding domain"/>
    <property type="match status" value="1"/>
</dbReference>
<dbReference type="Pfam" id="PF00975">
    <property type="entry name" value="Thioesterase"/>
    <property type="match status" value="1"/>
</dbReference>
<dbReference type="InterPro" id="IPR050641">
    <property type="entry name" value="RIFMO-like"/>
</dbReference>
<dbReference type="Gene3D" id="3.30.70.2450">
    <property type="match status" value="1"/>
</dbReference>
<dbReference type="SUPFAM" id="SSF52833">
    <property type="entry name" value="Thioredoxin-like"/>
    <property type="match status" value="1"/>
</dbReference>
<organism evidence="8 9">
    <name type="scientific">Echria macrotheca</name>
    <dbReference type="NCBI Taxonomy" id="438768"/>
    <lineage>
        <taxon>Eukaryota</taxon>
        <taxon>Fungi</taxon>
        <taxon>Dikarya</taxon>
        <taxon>Ascomycota</taxon>
        <taxon>Pezizomycotina</taxon>
        <taxon>Sordariomycetes</taxon>
        <taxon>Sordariomycetidae</taxon>
        <taxon>Sordariales</taxon>
        <taxon>Schizotheciaceae</taxon>
        <taxon>Echria</taxon>
    </lineage>
</organism>
<dbReference type="InterPro" id="IPR036249">
    <property type="entry name" value="Thioredoxin-like_sf"/>
</dbReference>
<keyword evidence="4" id="KW-0274">FAD</keyword>
<feature type="domain" description="Thioesterase" evidence="6">
    <location>
        <begin position="591"/>
        <end position="691"/>
    </location>
</feature>
<dbReference type="InterPro" id="IPR002938">
    <property type="entry name" value="FAD-bd"/>
</dbReference>
<evidence type="ECO:0000256" key="4">
    <source>
        <dbReference type="ARBA" id="ARBA00022827"/>
    </source>
</evidence>
<name>A0AAJ0BER1_9PEZI</name>
<keyword evidence="5" id="KW-0560">Oxidoreductase</keyword>
<dbReference type="PRINTS" id="PR00420">
    <property type="entry name" value="RNGMNOXGNASE"/>
</dbReference>
<evidence type="ECO:0008006" key="10">
    <source>
        <dbReference type="Google" id="ProtNLM"/>
    </source>
</evidence>
<reference evidence="8" key="1">
    <citation type="submission" date="2023-06" db="EMBL/GenBank/DDBJ databases">
        <title>Genome-scale phylogeny and comparative genomics of the fungal order Sordariales.</title>
        <authorList>
            <consortium name="Lawrence Berkeley National Laboratory"/>
            <person name="Hensen N."/>
            <person name="Bonometti L."/>
            <person name="Westerberg I."/>
            <person name="Brannstrom I.O."/>
            <person name="Guillou S."/>
            <person name="Cros-Aarteil S."/>
            <person name="Calhoun S."/>
            <person name="Haridas S."/>
            <person name="Kuo A."/>
            <person name="Mondo S."/>
            <person name="Pangilinan J."/>
            <person name="Riley R."/>
            <person name="Labutti K."/>
            <person name="Andreopoulos B."/>
            <person name="Lipzen A."/>
            <person name="Chen C."/>
            <person name="Yanf M."/>
            <person name="Daum C."/>
            <person name="Ng V."/>
            <person name="Clum A."/>
            <person name="Steindorff A."/>
            <person name="Ohm R."/>
            <person name="Martin F."/>
            <person name="Silar P."/>
            <person name="Natvig D."/>
            <person name="Lalanne C."/>
            <person name="Gautier V."/>
            <person name="Ament-Velasquez S.L."/>
            <person name="Kruys A."/>
            <person name="Hutchinson M.I."/>
            <person name="Powell A.J."/>
            <person name="Barry K."/>
            <person name="Miller A.N."/>
            <person name="Grigoriev I.V."/>
            <person name="Debuchy R."/>
            <person name="Gladieux P."/>
            <person name="Thoren M.H."/>
            <person name="Johannesson H."/>
        </authorList>
    </citation>
    <scope>NUCLEOTIDE SEQUENCE</scope>
    <source>
        <strain evidence="8">PSN4</strain>
    </source>
</reference>
<sequence length="859" mass="94409">MSQNDCDVLIVGAGPVGMALALELALQNVSFRIIDQAPVRSTKSRALVVQSRTLELLNRHGDVKPLMARGQIVRGANSFVERRLVAHVRLDTIPSFTTTRFLLPLGVSQADTEQFLDECLARYGRSVERPVTAKDISQDKDGVSTKLEKQDGSEEMVRSKYVVGCDGAHSAVRHAATNLTFEGAAYPVDFILCDARLNDSNVPTDTFALCLGNGALALFPLGNGVLRVVVAGNNILSEEEPKLEDFQAFFTAFTPPGSGTLSDPIWLTRFRLHHRGVNNYRDGRLFVAGDAAHIHSPAGGQGMNTGIQDSINLGWKLAAALQGRTANPEALLNSYHAERHRIGEHLLNTTDKMFSFAVNMNWIFRVIRNLILPWVIPWFARSDYRRQRFLKFASEFGVTYRKSPVVGAAEGFAGPVGKGDRLPEGTLKDVKSQEEAHLQEICGGMTHCLLLFSGTIAGDLATAADLQAAYKSMDAASKDELAVAYIHADVNLPKDSPDGSYVDPEGTVHAQFGFTWPSYILVRPDSYVAHIGPLSQVDGLLDFLKICGLISSPITIKVQHLPRFFYSTMFAENPSLIQEAPLSASWLKPTPLVMIHDGGGTTFSYYLLGNLDRTVYGIANPHFRSGEAWEGGIPEMARYYVDLIKSVIPRGKVILGGWSLGGLISLQVARILAEDPTVQVLGIIMIDSVCPKLVPTNIVRVAQHAIEWSPTTRQETRDSIMRCFAEASRMVGEWTLPDWEDKAAQSSEPGAFDRNVDTAWAAQVSQPPLIKPSPPPVILLRATEPVPVIEEGVSRVDIHRSDRHLGWDQYRKDLIKEVIDLPGVHHFNIFVGENSLDTTTAQIKKAIRSIEIRAPARAF</sequence>
<accession>A0AAJ0BER1</accession>
<comment type="similarity">
    <text evidence="2">Belongs to the PheA/TfdB FAD monooxygenase family.</text>
</comment>
<dbReference type="Gene3D" id="3.40.30.120">
    <property type="match status" value="1"/>
</dbReference>
<evidence type="ECO:0000259" key="6">
    <source>
        <dbReference type="Pfam" id="PF00975"/>
    </source>
</evidence>
<dbReference type="AlphaFoldDB" id="A0AAJ0BER1"/>
<dbReference type="InterPro" id="IPR001031">
    <property type="entry name" value="Thioesterase"/>
</dbReference>
<evidence type="ECO:0000256" key="3">
    <source>
        <dbReference type="ARBA" id="ARBA00022630"/>
    </source>
</evidence>
<dbReference type="GO" id="GO:0071949">
    <property type="term" value="F:FAD binding"/>
    <property type="evidence" value="ECO:0007669"/>
    <property type="project" value="InterPro"/>
</dbReference>
<dbReference type="GO" id="GO:0016709">
    <property type="term" value="F:oxidoreductase activity, acting on paired donors, with incorporation or reduction of molecular oxygen, NAD(P)H as one donor, and incorporation of one atom of oxygen"/>
    <property type="evidence" value="ECO:0007669"/>
    <property type="project" value="UniProtKB-ARBA"/>
</dbReference>
<protein>
    <recommendedName>
        <fullName evidence="10">FAD-binding domain-containing protein</fullName>
    </recommendedName>
</protein>
<comment type="cofactor">
    <cofactor evidence="1">
        <name>FAD</name>
        <dbReference type="ChEBI" id="CHEBI:57692"/>
    </cofactor>
</comment>
<evidence type="ECO:0000256" key="5">
    <source>
        <dbReference type="ARBA" id="ARBA00023002"/>
    </source>
</evidence>
<evidence type="ECO:0000256" key="1">
    <source>
        <dbReference type="ARBA" id="ARBA00001974"/>
    </source>
</evidence>
<dbReference type="EMBL" id="MU839831">
    <property type="protein sequence ID" value="KAK1756938.1"/>
    <property type="molecule type" value="Genomic_DNA"/>
</dbReference>
<dbReference type="InterPro" id="IPR036188">
    <property type="entry name" value="FAD/NAD-bd_sf"/>
</dbReference>
<gene>
    <name evidence="8" type="ORF">QBC47DRAFT_298270</name>
</gene>
<evidence type="ECO:0000256" key="2">
    <source>
        <dbReference type="ARBA" id="ARBA00007801"/>
    </source>
</evidence>
<dbReference type="Pfam" id="PF01494">
    <property type="entry name" value="FAD_binding_3"/>
    <property type="match status" value="1"/>
</dbReference>
<evidence type="ECO:0000313" key="8">
    <source>
        <dbReference type="EMBL" id="KAK1756938.1"/>
    </source>
</evidence>
<evidence type="ECO:0000259" key="7">
    <source>
        <dbReference type="Pfam" id="PF01494"/>
    </source>
</evidence>
<dbReference type="PANTHER" id="PTHR43004">
    <property type="entry name" value="TRK SYSTEM POTASSIUM UPTAKE PROTEIN"/>
    <property type="match status" value="1"/>
</dbReference>